<evidence type="ECO:0000259" key="4">
    <source>
        <dbReference type="Pfam" id="PF01370"/>
    </source>
</evidence>
<dbReference type="EMBL" id="JAJTJA010000014">
    <property type="protein sequence ID" value="KAH8690159.1"/>
    <property type="molecule type" value="Genomic_DNA"/>
</dbReference>
<dbReference type="RefSeq" id="XP_046066442.1">
    <property type="nucleotide sequence ID" value="XM_046212208.1"/>
</dbReference>
<dbReference type="AlphaFoldDB" id="A0AAD4PT44"/>
<keyword evidence="6" id="KW-1185">Reference proteome</keyword>
<organism evidence="5 6">
    <name type="scientific">Talaromyces proteolyticus</name>
    <dbReference type="NCBI Taxonomy" id="1131652"/>
    <lineage>
        <taxon>Eukaryota</taxon>
        <taxon>Fungi</taxon>
        <taxon>Dikarya</taxon>
        <taxon>Ascomycota</taxon>
        <taxon>Pezizomycotina</taxon>
        <taxon>Eurotiomycetes</taxon>
        <taxon>Eurotiomycetidae</taxon>
        <taxon>Eurotiales</taxon>
        <taxon>Trichocomaceae</taxon>
        <taxon>Talaromyces</taxon>
        <taxon>Talaromyces sect. Bacilispori</taxon>
    </lineage>
</organism>
<dbReference type="PANTHER" id="PTHR43103:SF5">
    <property type="entry name" value="4-EPIMERASE, PUTATIVE (AFU_ORTHOLOGUE AFUA_7G00360)-RELATED"/>
    <property type="match status" value="1"/>
</dbReference>
<dbReference type="Gene3D" id="3.40.50.720">
    <property type="entry name" value="NAD(P)-binding Rossmann-like Domain"/>
    <property type="match status" value="1"/>
</dbReference>
<dbReference type="Proteomes" id="UP001201262">
    <property type="component" value="Unassembled WGS sequence"/>
</dbReference>
<accession>A0AAD4PT44</accession>
<dbReference type="GeneID" id="70242495"/>
<name>A0AAD4PT44_9EURO</name>
<sequence>MKIAITGARGGVGKEIVKLCSDCGHETVQVNRTDQKHNGTPNSEMRTADVASDYNATVKAFTGCDAVIHLAAIANPVDKDHWKVHNNNVDAAFNGFHAAATLGIKKVCYASSVNAIGLAFSNQPLRFDYFPIDEEAPQRPTDPYALAKDEAEYQAQCFVNWFPGMKIACMRIHEVAGLKNVQKDHQENWNDSAVKQLWGWVHPQAVARACLLAVEKAESLKGCEIFNIVAPTTTQELSSKGLANKYFPQAEIKGDFSKNQAFWSTAKAQRLLGWLHHEME</sequence>
<gene>
    <name evidence="5" type="ORF">BGW36DRAFT_307077</name>
</gene>
<dbReference type="GO" id="GO:0016491">
    <property type="term" value="F:oxidoreductase activity"/>
    <property type="evidence" value="ECO:0007669"/>
    <property type="project" value="UniProtKB-KW"/>
</dbReference>
<evidence type="ECO:0000256" key="3">
    <source>
        <dbReference type="ARBA" id="ARBA00023027"/>
    </source>
</evidence>
<dbReference type="InterPro" id="IPR036291">
    <property type="entry name" value="NAD(P)-bd_dom_sf"/>
</dbReference>
<evidence type="ECO:0000256" key="2">
    <source>
        <dbReference type="ARBA" id="ARBA00023002"/>
    </source>
</evidence>
<feature type="domain" description="NAD-dependent epimerase/dehydratase" evidence="4">
    <location>
        <begin position="3"/>
        <end position="228"/>
    </location>
</feature>
<protein>
    <recommendedName>
        <fullName evidence="4">NAD-dependent epimerase/dehydratase domain-containing protein</fullName>
    </recommendedName>
</protein>
<keyword evidence="3" id="KW-0520">NAD</keyword>
<evidence type="ECO:0000256" key="1">
    <source>
        <dbReference type="ARBA" id="ARBA00007637"/>
    </source>
</evidence>
<dbReference type="SUPFAM" id="SSF51735">
    <property type="entry name" value="NAD(P)-binding Rossmann-fold domains"/>
    <property type="match status" value="1"/>
</dbReference>
<dbReference type="Pfam" id="PF01370">
    <property type="entry name" value="Epimerase"/>
    <property type="match status" value="1"/>
</dbReference>
<dbReference type="InterPro" id="IPR001509">
    <property type="entry name" value="Epimerase_deHydtase"/>
</dbReference>
<evidence type="ECO:0000313" key="6">
    <source>
        <dbReference type="Proteomes" id="UP001201262"/>
    </source>
</evidence>
<comment type="caution">
    <text evidence="5">The sequence shown here is derived from an EMBL/GenBank/DDBJ whole genome shotgun (WGS) entry which is preliminary data.</text>
</comment>
<keyword evidence="2" id="KW-0560">Oxidoreductase</keyword>
<dbReference type="PANTHER" id="PTHR43103">
    <property type="entry name" value="NUCLEOSIDE-DIPHOSPHATE-SUGAR EPIMERASE"/>
    <property type="match status" value="1"/>
</dbReference>
<reference evidence="5" key="1">
    <citation type="submission" date="2021-12" db="EMBL/GenBank/DDBJ databases">
        <title>Convergent genome expansion in fungi linked to evolution of root-endophyte symbiosis.</title>
        <authorList>
            <consortium name="DOE Joint Genome Institute"/>
            <person name="Ke Y.-H."/>
            <person name="Bonito G."/>
            <person name="Liao H.-L."/>
            <person name="Looney B."/>
            <person name="Rojas-Flechas A."/>
            <person name="Nash J."/>
            <person name="Hameed K."/>
            <person name="Schadt C."/>
            <person name="Martin F."/>
            <person name="Crous P.W."/>
            <person name="Miettinen O."/>
            <person name="Magnuson J.K."/>
            <person name="Labbe J."/>
            <person name="Jacobson D."/>
            <person name="Doktycz M.J."/>
            <person name="Veneault-Fourrey C."/>
            <person name="Kuo A."/>
            <person name="Mondo S."/>
            <person name="Calhoun S."/>
            <person name="Riley R."/>
            <person name="Ohm R."/>
            <person name="LaButti K."/>
            <person name="Andreopoulos B."/>
            <person name="Pangilinan J."/>
            <person name="Nolan M."/>
            <person name="Tritt A."/>
            <person name="Clum A."/>
            <person name="Lipzen A."/>
            <person name="Daum C."/>
            <person name="Barry K."/>
            <person name="Grigoriev I.V."/>
            <person name="Vilgalys R."/>
        </authorList>
    </citation>
    <scope>NUCLEOTIDE SEQUENCE</scope>
    <source>
        <strain evidence="5">PMI_201</strain>
    </source>
</reference>
<proteinExistence type="inferred from homology"/>
<comment type="similarity">
    <text evidence="1">Belongs to the NAD(P)-dependent epimerase/dehydratase family.</text>
</comment>
<evidence type="ECO:0000313" key="5">
    <source>
        <dbReference type="EMBL" id="KAH8690159.1"/>
    </source>
</evidence>